<evidence type="ECO:0008006" key="6">
    <source>
        <dbReference type="Google" id="ProtNLM"/>
    </source>
</evidence>
<feature type="region of interest" description="Disordered" evidence="2">
    <location>
        <begin position="726"/>
        <end position="772"/>
    </location>
</feature>
<feature type="compositionally biased region" description="Polar residues" evidence="2">
    <location>
        <begin position="838"/>
        <end position="847"/>
    </location>
</feature>
<organism evidence="4 5">
    <name type="scientific">Eiseniibacteriota bacterium</name>
    <dbReference type="NCBI Taxonomy" id="2212470"/>
    <lineage>
        <taxon>Bacteria</taxon>
        <taxon>Candidatus Eiseniibacteriota</taxon>
    </lineage>
</organism>
<evidence type="ECO:0000256" key="3">
    <source>
        <dbReference type="SAM" id="Phobius"/>
    </source>
</evidence>
<feature type="region of interest" description="Disordered" evidence="2">
    <location>
        <begin position="685"/>
        <end position="706"/>
    </location>
</feature>
<reference evidence="4 5" key="1">
    <citation type="journal article" date="2019" name="Nat. Microbiol.">
        <title>Mediterranean grassland soil C-N compound turnover is dependent on rainfall and depth, and is mediated by genomically divergent microorganisms.</title>
        <authorList>
            <person name="Diamond S."/>
            <person name="Andeer P.F."/>
            <person name="Li Z."/>
            <person name="Crits-Christoph A."/>
            <person name="Burstein D."/>
            <person name="Anantharaman K."/>
            <person name="Lane K.R."/>
            <person name="Thomas B.C."/>
            <person name="Pan C."/>
            <person name="Northen T.R."/>
            <person name="Banfield J.F."/>
        </authorList>
    </citation>
    <scope>NUCLEOTIDE SEQUENCE [LARGE SCALE GENOMIC DNA]</scope>
    <source>
        <strain evidence="4">WS_9</strain>
    </source>
</reference>
<keyword evidence="3" id="KW-1133">Transmembrane helix</keyword>
<feature type="region of interest" description="Disordered" evidence="2">
    <location>
        <begin position="945"/>
        <end position="967"/>
    </location>
</feature>
<feature type="transmembrane region" description="Helical" evidence="3">
    <location>
        <begin position="27"/>
        <end position="52"/>
    </location>
</feature>
<feature type="coiled-coil region" evidence="1">
    <location>
        <begin position="642"/>
        <end position="681"/>
    </location>
</feature>
<gene>
    <name evidence="4" type="ORF">E6K79_10620</name>
</gene>
<dbReference type="AlphaFoldDB" id="A0A538THJ0"/>
<feature type="coiled-coil region" evidence="1">
    <location>
        <begin position="523"/>
        <end position="613"/>
    </location>
</feature>
<protein>
    <recommendedName>
        <fullName evidence="6">DUF4175 family protein</fullName>
    </recommendedName>
</protein>
<keyword evidence="3" id="KW-0812">Transmembrane</keyword>
<name>A0A538THJ0_UNCEI</name>
<evidence type="ECO:0000256" key="1">
    <source>
        <dbReference type="SAM" id="Coils"/>
    </source>
</evidence>
<feature type="transmembrane region" description="Helical" evidence="3">
    <location>
        <begin position="153"/>
        <end position="173"/>
    </location>
</feature>
<proteinExistence type="predicted"/>
<sequence length="1113" mass="122391">MKPAYEALLGRLKSARRILLWRAIERAGLAAIVGLLAIAFLALVVALLAPLYRAEYSVLRLALLGAAAVFFFTAVARVLASEAALSDAALAAGKLDGDREDELLSALELSRDDPERGAWTSGALREAAVEAAAARAGGIELGRLKRWEKRGRWLGAAGVALLLIGIASVVGGAKTPLVLQRISDPRRAPKAPIRIRVEPGTRDVEGGESVALRAYVAGSGRRPELLTRGPAGWRESNFGNADGAEGARRGERAYSLVLRNLNEDVVYRVRVADQETPTYALNVRDLPRATGYRILYEYPAYTGLKPEVSQAITGDLAAPRGTRAILEVSVNRAVAKATARFEAAGQELPGQPGERSARFSVPIRADDRYSIRLEDQRGRRSDLGPFDLRAIPDRPPTVTVLAPGPVEDVARDMTTVVLAGATDDHGVRKILLRYRVRQEPERVEVLHEEKEGARELAIRYTWSLGGYSLLPGEEVEYQLGAVDGDAIDGPQTTWSDERRLRFPSATEILASMADERDESIETLQDALKGARELQQKSDELSRDVGRSRELSWEQRQEIQKTAEGQERLREQIDKVAQKLSQDAEKLSQSRALNAELVQKIQELQQLLSQIKDQNLLRSMQRLQEAMKKISPQEMERALQNFKLSQEEAMKNLERTIEMLKQIRTEEMLEAASERAAEMERRQLAVNDSLSRAGQKDEVSKLAGSEHEIAKMADEERAALDSLTSELKPLDSETAEESSRLSQKLGPQGMQPQFQRTREKMESGEQQASQDQAKDLAQNLQELRKSVDKMREEFAAKRKNEIAKKMEQSAQDLLDIASIQEDMLGDESSSLSKRAETQKGLQESTEGATNRVAEVAKQTLFITPDIAQSLGRALSNQSNAVGRYSNQDLAGGITGSKEATIALSQAAGGLLRQKESMQGSKSSTGMQEAMEKLQSLAGQQEGLNEESMGMMPSQGEGQQGNSGRLREGMGNALGRMAAEQEAIRQGLEEATQKLGQNGGTLGKLGDVSEDMKKVEQNFRSGRLDQDTVDRQQRILSRLLDAPRSVEKRDYSRRRVSRPGVDVVRSSPGALSGDLLKSRPSLAALLARGSRDPIAPRYRATVDEYFQSILEGKAR</sequence>
<dbReference type="Proteomes" id="UP000317691">
    <property type="component" value="Unassembled WGS sequence"/>
</dbReference>
<keyword evidence="1" id="KW-0175">Coiled coil</keyword>
<feature type="transmembrane region" description="Helical" evidence="3">
    <location>
        <begin position="58"/>
        <end position="80"/>
    </location>
</feature>
<evidence type="ECO:0000256" key="2">
    <source>
        <dbReference type="SAM" id="MobiDB-lite"/>
    </source>
</evidence>
<evidence type="ECO:0000313" key="5">
    <source>
        <dbReference type="Proteomes" id="UP000317691"/>
    </source>
</evidence>
<dbReference type="EMBL" id="VBOZ01000033">
    <property type="protein sequence ID" value="TMQ63092.1"/>
    <property type="molecule type" value="Genomic_DNA"/>
</dbReference>
<evidence type="ECO:0000313" key="4">
    <source>
        <dbReference type="EMBL" id="TMQ63092.1"/>
    </source>
</evidence>
<accession>A0A538THJ0</accession>
<feature type="compositionally biased region" description="Basic and acidic residues" evidence="2">
    <location>
        <begin position="693"/>
        <end position="706"/>
    </location>
</feature>
<feature type="region of interest" description="Disordered" evidence="2">
    <location>
        <begin position="824"/>
        <end position="847"/>
    </location>
</feature>
<keyword evidence="3" id="KW-0472">Membrane</keyword>
<comment type="caution">
    <text evidence="4">The sequence shown here is derived from an EMBL/GenBank/DDBJ whole genome shotgun (WGS) entry which is preliminary data.</text>
</comment>